<dbReference type="AlphaFoldDB" id="A0A1Z4JI15"/>
<reference evidence="1 2" key="1">
    <citation type="submission" date="2017-06" db="EMBL/GenBank/DDBJ databases">
        <title>Genome sequencing of cyanobaciteial culture collection at National Institute for Environmental Studies (NIES).</title>
        <authorList>
            <person name="Hirose Y."/>
            <person name="Shimura Y."/>
            <person name="Fujisawa T."/>
            <person name="Nakamura Y."/>
            <person name="Kawachi M."/>
        </authorList>
    </citation>
    <scope>NUCLEOTIDE SEQUENCE [LARGE SCALE GENOMIC DNA]</scope>
    <source>
        <strain evidence="1 2">NIES-2135</strain>
    </source>
</reference>
<name>A0A1Z4JI15_LEPBY</name>
<evidence type="ECO:0000313" key="2">
    <source>
        <dbReference type="Proteomes" id="UP000217895"/>
    </source>
</evidence>
<evidence type="ECO:0000313" key="1">
    <source>
        <dbReference type="EMBL" id="BAY56402.1"/>
    </source>
</evidence>
<organism evidence="1 2">
    <name type="scientific">Leptolyngbya boryana NIES-2135</name>
    <dbReference type="NCBI Taxonomy" id="1973484"/>
    <lineage>
        <taxon>Bacteria</taxon>
        <taxon>Bacillati</taxon>
        <taxon>Cyanobacteriota</taxon>
        <taxon>Cyanophyceae</taxon>
        <taxon>Leptolyngbyales</taxon>
        <taxon>Leptolyngbyaceae</taxon>
        <taxon>Leptolyngbya group</taxon>
        <taxon>Leptolyngbya</taxon>
    </lineage>
</organism>
<keyword evidence="2" id="KW-1185">Reference proteome</keyword>
<accession>A0A1Z4JI15</accession>
<dbReference type="EMBL" id="AP018203">
    <property type="protein sequence ID" value="BAY56402.1"/>
    <property type="molecule type" value="Genomic_DNA"/>
</dbReference>
<proteinExistence type="predicted"/>
<dbReference type="Proteomes" id="UP000217895">
    <property type="component" value="Chromosome"/>
</dbReference>
<gene>
    <name evidence="1" type="ORF">NIES2135_32330</name>
</gene>
<protein>
    <submittedName>
        <fullName evidence="1">Uncharacterized protein</fullName>
    </submittedName>
</protein>
<sequence length="58" mass="6734">MKIPQIFTKQVLQRIEISKSHLQQDFSGISLDAFVEIKQSHDKYLMSLLMAKLVVCRV</sequence>